<proteinExistence type="predicted"/>
<evidence type="ECO:0000313" key="1">
    <source>
        <dbReference type="EMBL" id="BAK21870.1"/>
    </source>
</evidence>
<accession>F3YBJ2</accession>
<dbReference type="EMBL" id="AP012200">
    <property type="protein sequence ID" value="BAK21870.1"/>
    <property type="molecule type" value="Genomic_DNA"/>
</dbReference>
<reference evidence="1 2" key="1">
    <citation type="journal article" date="2011" name="J. Bacteriol.">
        <title>Complete genome sequence of Melissococcus plutonius ATCC 35311.</title>
        <authorList>
            <person name="Okumura K."/>
            <person name="Arai R."/>
            <person name="Okura M."/>
            <person name="Kirikae T."/>
            <person name="Takamatsu D."/>
            <person name="Osaki M."/>
            <person name="Miyoshi-Akiyama T."/>
        </authorList>
    </citation>
    <scope>NUCLEOTIDE SEQUENCE [LARGE SCALE GENOMIC DNA]</scope>
    <source>
        <strain evidence="2">ATCC 35311 / CIP 104052 / LMG 20360 / NCIMB 702443</strain>
    </source>
</reference>
<dbReference type="KEGG" id="mps:MPTP_1441"/>
<sequence>MTLEQHLKLANQMAKEWHKANDRPLPVRKSMQHIAKYKKATSLAKV</sequence>
<protein>
    <submittedName>
        <fullName evidence="1">Uncharacterized protein</fullName>
    </submittedName>
</protein>
<dbReference type="HOGENOM" id="CLU_3185626_0_0_9"/>
<dbReference type="Proteomes" id="UP000008456">
    <property type="component" value="Chromosome"/>
</dbReference>
<evidence type="ECO:0000313" key="2">
    <source>
        <dbReference type="Proteomes" id="UP000008456"/>
    </source>
</evidence>
<name>F3YBJ2_MELPT</name>
<reference key="2">
    <citation type="submission" date="2011-04" db="EMBL/GenBank/DDBJ databases">
        <title>Whole genome sequence of Melissococcus plutonius ATCC 35311.</title>
        <authorList>
            <person name="Okumura K."/>
            <person name="Arai R."/>
            <person name="Osaki M."/>
            <person name="Okura M."/>
            <person name="Kirikae T."/>
            <person name="Takamatsu D."/>
            <person name="Akiyama T."/>
        </authorList>
    </citation>
    <scope>NUCLEOTIDE SEQUENCE</scope>
    <source>
        <strain>ATCC 35311</strain>
    </source>
</reference>
<gene>
    <name evidence="1" type="ordered locus">MPTP_1441</name>
</gene>
<dbReference type="STRING" id="940190.MPTP_1441"/>
<dbReference type="RefSeq" id="WP_013774306.1">
    <property type="nucleotide sequence ID" value="NC_015516.1"/>
</dbReference>
<organism evidence="1 2">
    <name type="scientific">Melissococcus plutonius (strain ATCC 35311 / DSM 29964 / CIP 104052 / LMG 20360 / NCIMB 702443)</name>
    <dbReference type="NCBI Taxonomy" id="940190"/>
    <lineage>
        <taxon>Bacteria</taxon>
        <taxon>Bacillati</taxon>
        <taxon>Bacillota</taxon>
        <taxon>Bacilli</taxon>
        <taxon>Lactobacillales</taxon>
        <taxon>Enterococcaceae</taxon>
        <taxon>Melissococcus</taxon>
    </lineage>
</organism>
<keyword evidence="2" id="KW-1185">Reference proteome</keyword>
<dbReference type="AlphaFoldDB" id="F3YBJ2"/>